<gene>
    <name evidence="5" type="ORF">GV832_08770</name>
</gene>
<evidence type="ECO:0000313" key="6">
    <source>
        <dbReference type="Proteomes" id="UP001193501"/>
    </source>
</evidence>
<evidence type="ECO:0000256" key="2">
    <source>
        <dbReference type="ARBA" id="ARBA00023125"/>
    </source>
</evidence>
<evidence type="ECO:0000256" key="1">
    <source>
        <dbReference type="ARBA" id="ARBA00023015"/>
    </source>
</evidence>
<dbReference type="Pfam" id="PF01638">
    <property type="entry name" value="HxlR"/>
    <property type="match status" value="1"/>
</dbReference>
<proteinExistence type="predicted"/>
<dbReference type="InterPro" id="IPR002577">
    <property type="entry name" value="HTH_HxlR"/>
</dbReference>
<dbReference type="InterPro" id="IPR036388">
    <property type="entry name" value="WH-like_DNA-bd_sf"/>
</dbReference>
<evidence type="ECO:0000259" key="4">
    <source>
        <dbReference type="PROSITE" id="PS51118"/>
    </source>
</evidence>
<dbReference type="GO" id="GO:0003677">
    <property type="term" value="F:DNA binding"/>
    <property type="evidence" value="ECO:0007669"/>
    <property type="project" value="UniProtKB-KW"/>
</dbReference>
<organism evidence="5 6">
    <name type="scientific">Stagnihabitans tardus</name>
    <dbReference type="NCBI Taxonomy" id="2699202"/>
    <lineage>
        <taxon>Bacteria</taxon>
        <taxon>Pseudomonadati</taxon>
        <taxon>Pseudomonadota</taxon>
        <taxon>Alphaproteobacteria</taxon>
        <taxon>Rhodobacterales</taxon>
        <taxon>Paracoccaceae</taxon>
        <taxon>Stagnihabitans</taxon>
    </lineage>
</organism>
<dbReference type="PANTHER" id="PTHR33204:SF37">
    <property type="entry name" value="HTH-TYPE TRANSCRIPTIONAL REGULATOR YODB"/>
    <property type="match status" value="1"/>
</dbReference>
<dbReference type="Proteomes" id="UP001193501">
    <property type="component" value="Unassembled WGS sequence"/>
</dbReference>
<accession>A0AAE4Y9C6</accession>
<evidence type="ECO:0000256" key="3">
    <source>
        <dbReference type="ARBA" id="ARBA00023163"/>
    </source>
</evidence>
<feature type="domain" description="HTH hxlR-type" evidence="4">
    <location>
        <begin position="21"/>
        <end position="119"/>
    </location>
</feature>
<dbReference type="Gene3D" id="1.10.10.10">
    <property type="entry name" value="Winged helix-like DNA-binding domain superfamily/Winged helix DNA-binding domain"/>
    <property type="match status" value="1"/>
</dbReference>
<protein>
    <submittedName>
        <fullName evidence="5">Transcriptional regulator</fullName>
    </submittedName>
</protein>
<dbReference type="AlphaFoldDB" id="A0AAE4Y9C6"/>
<reference evidence="5" key="1">
    <citation type="submission" date="2020-01" db="EMBL/GenBank/DDBJ databases">
        <authorList>
            <person name="Chen W.-M."/>
        </authorList>
    </citation>
    <scope>NUCLEOTIDE SEQUENCE</scope>
    <source>
        <strain evidence="5">CYK-10</strain>
    </source>
</reference>
<dbReference type="PANTHER" id="PTHR33204">
    <property type="entry name" value="TRANSCRIPTIONAL REGULATOR, MARR FAMILY"/>
    <property type="match status" value="1"/>
</dbReference>
<keyword evidence="3" id="KW-0804">Transcription</keyword>
<name>A0AAE4Y9C6_9RHOB</name>
<dbReference type="InterPro" id="IPR036390">
    <property type="entry name" value="WH_DNA-bd_sf"/>
</dbReference>
<dbReference type="EMBL" id="JAABNR010000007">
    <property type="protein sequence ID" value="NBZ87669.1"/>
    <property type="molecule type" value="Genomic_DNA"/>
</dbReference>
<keyword evidence="1" id="KW-0805">Transcription regulation</keyword>
<keyword evidence="2" id="KW-0238">DNA-binding</keyword>
<dbReference type="PROSITE" id="PS51118">
    <property type="entry name" value="HTH_HXLR"/>
    <property type="match status" value="1"/>
</dbReference>
<comment type="caution">
    <text evidence="5">The sequence shown here is derived from an EMBL/GenBank/DDBJ whole genome shotgun (WGS) entry which is preliminary data.</text>
</comment>
<evidence type="ECO:0000313" key="5">
    <source>
        <dbReference type="EMBL" id="NBZ87669.1"/>
    </source>
</evidence>
<keyword evidence="6" id="KW-1185">Reference proteome</keyword>
<dbReference type="SUPFAM" id="SSF46785">
    <property type="entry name" value="Winged helix' DNA-binding domain"/>
    <property type="match status" value="1"/>
</dbReference>
<sequence length="123" mass="13687">MHKSLNEIAQHLPANVLAEDCPSRAILQHVTSRWGTLILIALAPGTLRFAELRRRVQGISERMLAQTLQVLESDHLVIRTAHEVVPPHVDYALTPLGAELAVRVLSLAHWIEENLPALQEAQT</sequence>
<dbReference type="RefSeq" id="WP_168774484.1">
    <property type="nucleotide sequence ID" value="NZ_JAABNR010000007.1"/>
</dbReference>